<accession>A0A423PLM9</accession>
<dbReference type="InParanoid" id="A0A423PLM9"/>
<dbReference type="AlphaFoldDB" id="A0A423PLM9"/>
<dbReference type="OrthoDB" id="9803749at2"/>
<organism evidence="3 4">
    <name type="scientific">Salinisphaera japonica YTM-1</name>
    <dbReference type="NCBI Taxonomy" id="1209778"/>
    <lineage>
        <taxon>Bacteria</taxon>
        <taxon>Pseudomonadati</taxon>
        <taxon>Pseudomonadota</taxon>
        <taxon>Gammaproteobacteria</taxon>
        <taxon>Salinisphaerales</taxon>
        <taxon>Salinisphaeraceae</taxon>
        <taxon>Salinisphaera</taxon>
    </lineage>
</organism>
<evidence type="ECO:0000256" key="1">
    <source>
        <dbReference type="ARBA" id="ARBA00007198"/>
    </source>
</evidence>
<dbReference type="Pfam" id="PF03960">
    <property type="entry name" value="ArsC"/>
    <property type="match status" value="1"/>
</dbReference>
<dbReference type="NCBIfam" id="TIGR01617">
    <property type="entry name" value="arsC_related"/>
    <property type="match status" value="1"/>
</dbReference>
<dbReference type="FunCoup" id="A0A423PLM9">
    <property type="interactions" value="114"/>
</dbReference>
<dbReference type="PANTHER" id="PTHR30041:SF8">
    <property type="entry name" value="PROTEIN YFFB"/>
    <property type="match status" value="1"/>
</dbReference>
<protein>
    <submittedName>
        <fullName evidence="3">Glutathione-dependent thiol reductase</fullName>
    </submittedName>
</protein>
<comment type="caution">
    <text evidence="3">The sequence shown here is derived from an EMBL/GenBank/DDBJ whole genome shotgun (WGS) entry which is preliminary data.</text>
</comment>
<dbReference type="RefSeq" id="WP_123658610.1">
    <property type="nucleotide sequence ID" value="NZ_AYKG01000034.1"/>
</dbReference>
<dbReference type="InterPro" id="IPR006660">
    <property type="entry name" value="Arsenate_reductase-like"/>
</dbReference>
<sequence>MSVHLYGITNCDTCRKARQWLAAAGIEHTFVDLRREPPSDERLAAWRDSLGDSALINKRSKTWRDFDDATRRAAEADPLPVLAEHPTLIKRPILETSTTTLAGFSSARYETVLAGAD</sequence>
<evidence type="ECO:0000256" key="2">
    <source>
        <dbReference type="PROSITE-ProRule" id="PRU01282"/>
    </source>
</evidence>
<evidence type="ECO:0000313" key="3">
    <source>
        <dbReference type="EMBL" id="ROO26520.1"/>
    </source>
</evidence>
<dbReference type="Proteomes" id="UP000285310">
    <property type="component" value="Unassembled WGS sequence"/>
</dbReference>
<dbReference type="EMBL" id="AYKG01000034">
    <property type="protein sequence ID" value="ROO26520.1"/>
    <property type="molecule type" value="Genomic_DNA"/>
</dbReference>
<evidence type="ECO:0000313" key="4">
    <source>
        <dbReference type="Proteomes" id="UP000285310"/>
    </source>
</evidence>
<dbReference type="PROSITE" id="PS51353">
    <property type="entry name" value="ARSC"/>
    <property type="match status" value="1"/>
</dbReference>
<comment type="similarity">
    <text evidence="1 2">Belongs to the ArsC family.</text>
</comment>
<dbReference type="PANTHER" id="PTHR30041">
    <property type="entry name" value="ARSENATE REDUCTASE"/>
    <property type="match status" value="1"/>
</dbReference>
<reference evidence="3 4" key="1">
    <citation type="submission" date="2013-10" db="EMBL/GenBank/DDBJ databases">
        <title>Salinisphaera japonica YTM-1 Genome Sequencing.</title>
        <authorList>
            <person name="Lai Q."/>
            <person name="Li C."/>
            <person name="Shao Z."/>
        </authorList>
    </citation>
    <scope>NUCLEOTIDE SEQUENCE [LARGE SCALE GENOMIC DNA]</scope>
    <source>
        <strain evidence="3 4">YTM-1</strain>
    </source>
</reference>
<proteinExistence type="inferred from homology"/>
<dbReference type="InterPro" id="IPR036249">
    <property type="entry name" value="Thioredoxin-like_sf"/>
</dbReference>
<dbReference type="InterPro" id="IPR006504">
    <property type="entry name" value="Tscrpt_reg_Spx/MgsR"/>
</dbReference>
<dbReference type="Gene3D" id="3.40.30.10">
    <property type="entry name" value="Glutaredoxin"/>
    <property type="match status" value="1"/>
</dbReference>
<name>A0A423PLM9_9GAMM</name>
<keyword evidence="4" id="KW-1185">Reference proteome</keyword>
<dbReference type="SUPFAM" id="SSF52833">
    <property type="entry name" value="Thioredoxin-like"/>
    <property type="match status" value="1"/>
</dbReference>
<gene>
    <name evidence="3" type="ORF">SAJA_10595</name>
</gene>